<protein>
    <submittedName>
        <fullName evidence="2">Uncharacterized protein</fullName>
    </submittedName>
</protein>
<dbReference type="InParanoid" id="W4KDD8"/>
<dbReference type="EMBL" id="KI925457">
    <property type="protein sequence ID" value="ETW83325.1"/>
    <property type="molecule type" value="Genomic_DNA"/>
</dbReference>
<accession>W4KDD8</accession>
<sequence length="170" mass="18662">MVIPFLTSAPDRKPTYSQDARSPELVSLMFVICHLRIECRLFGDGLQFVITRSPPLGPTRGYPHAHHVEDTAASPRSSRTAPLVTDTRQGLAARLPFSALLRREVCSPLAEASRSRRPKCGTVASGMEGMLRPLWHRENLTPLLASTREQSSAEIHDAPRVPTRASASGK</sequence>
<name>W4KDD8_HETIT</name>
<gene>
    <name evidence="2" type="ORF">HETIRDRAFT_450928</name>
</gene>
<dbReference type="KEGG" id="hir:HETIRDRAFT_450928"/>
<proteinExistence type="predicted"/>
<feature type="region of interest" description="Disordered" evidence="1">
    <location>
        <begin position="147"/>
        <end position="170"/>
    </location>
</feature>
<reference evidence="2 3" key="1">
    <citation type="journal article" date="2012" name="New Phytol.">
        <title>Insight into trade-off between wood decay and parasitism from the genome of a fungal forest pathogen.</title>
        <authorList>
            <person name="Olson A."/>
            <person name="Aerts A."/>
            <person name="Asiegbu F."/>
            <person name="Belbahri L."/>
            <person name="Bouzid O."/>
            <person name="Broberg A."/>
            <person name="Canback B."/>
            <person name="Coutinho P.M."/>
            <person name="Cullen D."/>
            <person name="Dalman K."/>
            <person name="Deflorio G."/>
            <person name="van Diepen L.T."/>
            <person name="Dunand C."/>
            <person name="Duplessis S."/>
            <person name="Durling M."/>
            <person name="Gonthier P."/>
            <person name="Grimwood J."/>
            <person name="Fossdal C.G."/>
            <person name="Hansson D."/>
            <person name="Henrissat B."/>
            <person name="Hietala A."/>
            <person name="Himmelstrand K."/>
            <person name="Hoffmeister D."/>
            <person name="Hogberg N."/>
            <person name="James T.Y."/>
            <person name="Karlsson M."/>
            <person name="Kohler A."/>
            <person name="Kues U."/>
            <person name="Lee Y.H."/>
            <person name="Lin Y.C."/>
            <person name="Lind M."/>
            <person name="Lindquist E."/>
            <person name="Lombard V."/>
            <person name="Lucas S."/>
            <person name="Lunden K."/>
            <person name="Morin E."/>
            <person name="Murat C."/>
            <person name="Park J."/>
            <person name="Raffaello T."/>
            <person name="Rouze P."/>
            <person name="Salamov A."/>
            <person name="Schmutz J."/>
            <person name="Solheim H."/>
            <person name="Stahlberg J."/>
            <person name="Velez H."/>
            <person name="de Vries R.P."/>
            <person name="Wiebenga A."/>
            <person name="Woodward S."/>
            <person name="Yakovlev I."/>
            <person name="Garbelotto M."/>
            <person name="Martin F."/>
            <person name="Grigoriev I.V."/>
            <person name="Stenlid J."/>
        </authorList>
    </citation>
    <scope>NUCLEOTIDE SEQUENCE [LARGE SCALE GENOMIC DNA]</scope>
    <source>
        <strain evidence="2 3">TC 32-1</strain>
    </source>
</reference>
<evidence type="ECO:0000313" key="2">
    <source>
        <dbReference type="EMBL" id="ETW83325.1"/>
    </source>
</evidence>
<organism evidence="2 3">
    <name type="scientific">Heterobasidion irregulare (strain TC 32-1)</name>
    <dbReference type="NCBI Taxonomy" id="747525"/>
    <lineage>
        <taxon>Eukaryota</taxon>
        <taxon>Fungi</taxon>
        <taxon>Dikarya</taxon>
        <taxon>Basidiomycota</taxon>
        <taxon>Agaricomycotina</taxon>
        <taxon>Agaricomycetes</taxon>
        <taxon>Russulales</taxon>
        <taxon>Bondarzewiaceae</taxon>
        <taxon>Heterobasidion</taxon>
        <taxon>Heterobasidion annosum species complex</taxon>
    </lineage>
</organism>
<dbReference type="Proteomes" id="UP000030671">
    <property type="component" value="Unassembled WGS sequence"/>
</dbReference>
<keyword evidence="3" id="KW-1185">Reference proteome</keyword>
<evidence type="ECO:0000256" key="1">
    <source>
        <dbReference type="SAM" id="MobiDB-lite"/>
    </source>
</evidence>
<evidence type="ECO:0000313" key="3">
    <source>
        <dbReference type="Proteomes" id="UP000030671"/>
    </source>
</evidence>
<dbReference type="RefSeq" id="XP_009545592.1">
    <property type="nucleotide sequence ID" value="XM_009547297.1"/>
</dbReference>
<dbReference type="GeneID" id="20676092"/>
<dbReference type="AlphaFoldDB" id="W4KDD8"/>
<dbReference type="HOGENOM" id="CLU_1570837_0_0_1"/>